<protein>
    <submittedName>
        <fullName evidence="1">Uncharacterized protein</fullName>
    </submittedName>
</protein>
<reference evidence="1 3" key="1">
    <citation type="submission" date="2017-11" db="EMBL/GenBank/DDBJ databases">
        <title>De novo assembly and phasing of dikaryotic genomes from two isolates of Puccinia coronata f. sp. avenae, the causal agent of oat crown rust.</title>
        <authorList>
            <person name="Miller M.E."/>
            <person name="Zhang Y."/>
            <person name="Omidvar V."/>
            <person name="Sperschneider J."/>
            <person name="Schwessinger B."/>
            <person name="Raley C."/>
            <person name="Palmer J.M."/>
            <person name="Garnica D."/>
            <person name="Upadhyaya N."/>
            <person name="Rathjen J."/>
            <person name="Taylor J.M."/>
            <person name="Park R.F."/>
            <person name="Dodds P.N."/>
            <person name="Hirsch C.D."/>
            <person name="Kianian S.F."/>
            <person name="Figueroa M."/>
        </authorList>
    </citation>
    <scope>NUCLEOTIDE SEQUENCE [LARGE SCALE GENOMIC DNA]</scope>
    <source>
        <strain evidence="1">12SD80</strain>
    </source>
</reference>
<evidence type="ECO:0000313" key="2">
    <source>
        <dbReference type="EMBL" id="PLW38196.1"/>
    </source>
</evidence>
<proteinExistence type="predicted"/>
<gene>
    <name evidence="2" type="ORF">PCASD_09459</name>
    <name evidence="1" type="ORF">PCASD_23480</name>
</gene>
<accession>A0A2N5SZE1</accession>
<dbReference type="EMBL" id="PGCI01000132">
    <property type="protein sequence ID" value="PLW38196.1"/>
    <property type="molecule type" value="Genomic_DNA"/>
</dbReference>
<name>A0A2N5SZE1_9BASI</name>
<organism evidence="1 3">
    <name type="scientific">Puccinia coronata f. sp. avenae</name>
    <dbReference type="NCBI Taxonomy" id="200324"/>
    <lineage>
        <taxon>Eukaryota</taxon>
        <taxon>Fungi</taxon>
        <taxon>Dikarya</taxon>
        <taxon>Basidiomycota</taxon>
        <taxon>Pucciniomycotina</taxon>
        <taxon>Pucciniomycetes</taxon>
        <taxon>Pucciniales</taxon>
        <taxon>Pucciniaceae</taxon>
        <taxon>Puccinia</taxon>
    </lineage>
</organism>
<evidence type="ECO:0000313" key="1">
    <source>
        <dbReference type="EMBL" id="PLW18616.1"/>
    </source>
</evidence>
<dbReference type="AlphaFoldDB" id="A0A2N5SZE1"/>
<dbReference type="Proteomes" id="UP000235392">
    <property type="component" value="Unassembled WGS sequence"/>
</dbReference>
<sequence length="63" mass="6848">MPSINPTPCPPSDILPIIWMRCSLFNVDSSSLGTEPFSQMYEELVADALDQASPSHDTASQHA</sequence>
<dbReference type="EMBL" id="PGCI01000729">
    <property type="protein sequence ID" value="PLW18616.1"/>
    <property type="molecule type" value="Genomic_DNA"/>
</dbReference>
<evidence type="ECO:0000313" key="3">
    <source>
        <dbReference type="Proteomes" id="UP000235392"/>
    </source>
</evidence>
<comment type="caution">
    <text evidence="1">The sequence shown here is derived from an EMBL/GenBank/DDBJ whole genome shotgun (WGS) entry which is preliminary data.</text>
</comment>